<dbReference type="Proteomes" id="UP001497482">
    <property type="component" value="Chromosome 4"/>
</dbReference>
<dbReference type="AlphaFoldDB" id="A0AAV2LUK7"/>
<protein>
    <submittedName>
        <fullName evidence="2">Uncharacterized protein</fullName>
    </submittedName>
</protein>
<evidence type="ECO:0000256" key="1">
    <source>
        <dbReference type="SAM" id="MobiDB-lite"/>
    </source>
</evidence>
<feature type="region of interest" description="Disordered" evidence="1">
    <location>
        <begin position="29"/>
        <end position="69"/>
    </location>
</feature>
<dbReference type="EMBL" id="OZ035826">
    <property type="protein sequence ID" value="CAL1604440.1"/>
    <property type="molecule type" value="Genomic_DNA"/>
</dbReference>
<reference evidence="2 3" key="1">
    <citation type="submission" date="2024-04" db="EMBL/GenBank/DDBJ databases">
        <authorList>
            <person name="Waldvogel A.-M."/>
            <person name="Schoenle A."/>
        </authorList>
    </citation>
    <scope>NUCLEOTIDE SEQUENCE [LARGE SCALE GENOMIC DNA]</scope>
</reference>
<evidence type="ECO:0000313" key="2">
    <source>
        <dbReference type="EMBL" id="CAL1604440.1"/>
    </source>
</evidence>
<name>A0AAV2LUK7_KNICA</name>
<gene>
    <name evidence="2" type="ORF">KC01_LOCUS31949</name>
</gene>
<organism evidence="2 3">
    <name type="scientific">Knipowitschia caucasica</name>
    <name type="common">Caucasian dwarf goby</name>
    <name type="synonym">Pomatoschistus caucasicus</name>
    <dbReference type="NCBI Taxonomy" id="637954"/>
    <lineage>
        <taxon>Eukaryota</taxon>
        <taxon>Metazoa</taxon>
        <taxon>Chordata</taxon>
        <taxon>Craniata</taxon>
        <taxon>Vertebrata</taxon>
        <taxon>Euteleostomi</taxon>
        <taxon>Actinopterygii</taxon>
        <taxon>Neopterygii</taxon>
        <taxon>Teleostei</taxon>
        <taxon>Neoteleostei</taxon>
        <taxon>Acanthomorphata</taxon>
        <taxon>Gobiaria</taxon>
        <taxon>Gobiiformes</taxon>
        <taxon>Gobioidei</taxon>
        <taxon>Gobiidae</taxon>
        <taxon>Gobiinae</taxon>
        <taxon>Knipowitschia</taxon>
    </lineage>
</organism>
<accession>A0AAV2LUK7</accession>
<sequence>MAASHGRVDQRFVDWMASLPASMHTIPLTNLAIPDDPPGHSTSPELWPELTPKSQSESRRGGRGYRARL</sequence>
<keyword evidence="3" id="KW-1185">Reference proteome</keyword>
<evidence type="ECO:0000313" key="3">
    <source>
        <dbReference type="Proteomes" id="UP001497482"/>
    </source>
</evidence>
<proteinExistence type="predicted"/>